<dbReference type="SUPFAM" id="SSF55174">
    <property type="entry name" value="Alpha-L RNA-binding motif"/>
    <property type="match status" value="1"/>
</dbReference>
<proteinExistence type="predicted"/>
<name>A0A1G6AMA3_EUBOX</name>
<keyword evidence="1" id="KW-0694">RNA-binding</keyword>
<dbReference type="GO" id="GO:0003723">
    <property type="term" value="F:RNA binding"/>
    <property type="evidence" value="ECO:0007669"/>
    <property type="project" value="UniProtKB-KW"/>
</dbReference>
<dbReference type="CDD" id="cd00165">
    <property type="entry name" value="S4"/>
    <property type="match status" value="1"/>
</dbReference>
<dbReference type="Pfam" id="PF17774">
    <property type="entry name" value="YlmH_RBD"/>
    <property type="match status" value="1"/>
</dbReference>
<dbReference type="AlphaFoldDB" id="A0A1G6AMA3"/>
<evidence type="ECO:0000259" key="2">
    <source>
        <dbReference type="SMART" id="SM00363"/>
    </source>
</evidence>
<protein>
    <submittedName>
        <fullName evidence="3">RNA-binding protein YlmH, contains S4-like domain</fullName>
    </submittedName>
</protein>
<dbReference type="SMART" id="SM00363">
    <property type="entry name" value="S4"/>
    <property type="match status" value="1"/>
</dbReference>
<evidence type="ECO:0000313" key="4">
    <source>
        <dbReference type="Proteomes" id="UP000199228"/>
    </source>
</evidence>
<evidence type="ECO:0000256" key="1">
    <source>
        <dbReference type="PROSITE-ProRule" id="PRU00182"/>
    </source>
</evidence>
<dbReference type="EMBL" id="FMXR01000006">
    <property type="protein sequence ID" value="SDB09283.1"/>
    <property type="molecule type" value="Genomic_DNA"/>
</dbReference>
<feature type="domain" description="RNA-binding S4" evidence="2">
    <location>
        <begin position="178"/>
        <end position="245"/>
    </location>
</feature>
<dbReference type="Gene3D" id="3.30.70.330">
    <property type="match status" value="1"/>
</dbReference>
<reference evidence="3 4" key="1">
    <citation type="submission" date="2016-10" db="EMBL/GenBank/DDBJ databases">
        <authorList>
            <person name="de Groot N.N."/>
        </authorList>
    </citation>
    <scope>NUCLEOTIDE SEQUENCE [LARGE SCALE GENOMIC DNA]</scope>
    <source>
        <strain evidence="3 4">DSM 3217</strain>
    </source>
</reference>
<dbReference type="Gene3D" id="3.30.1370.160">
    <property type="match status" value="1"/>
</dbReference>
<dbReference type="OrthoDB" id="9812787at2"/>
<dbReference type="InterPro" id="IPR036986">
    <property type="entry name" value="S4_RNA-bd_sf"/>
</dbReference>
<dbReference type="STRING" id="1732.SAMN02910417_00684"/>
<dbReference type="InterPro" id="IPR012677">
    <property type="entry name" value="Nucleotide-bd_a/b_plait_sf"/>
</dbReference>
<keyword evidence="4" id="KW-1185">Reference proteome</keyword>
<dbReference type="RefSeq" id="WP_090172220.1">
    <property type="nucleotide sequence ID" value="NZ_FMXR01000006.1"/>
</dbReference>
<organism evidence="3 4">
    <name type="scientific">Eubacterium oxidoreducens</name>
    <dbReference type="NCBI Taxonomy" id="1732"/>
    <lineage>
        <taxon>Bacteria</taxon>
        <taxon>Bacillati</taxon>
        <taxon>Bacillota</taxon>
        <taxon>Clostridia</taxon>
        <taxon>Eubacteriales</taxon>
        <taxon>Eubacteriaceae</taxon>
        <taxon>Eubacterium</taxon>
    </lineage>
</organism>
<dbReference type="PROSITE" id="PS50889">
    <property type="entry name" value="S4"/>
    <property type="match status" value="1"/>
</dbReference>
<dbReference type="InterPro" id="IPR002942">
    <property type="entry name" value="S4_RNA-bd"/>
</dbReference>
<gene>
    <name evidence="3" type="ORF">SAMN02910417_00684</name>
</gene>
<accession>A0A1G6AMA3</accession>
<dbReference type="Gene3D" id="3.10.290.10">
    <property type="entry name" value="RNA-binding S4 domain"/>
    <property type="match status" value="1"/>
</dbReference>
<evidence type="ECO:0000313" key="3">
    <source>
        <dbReference type="EMBL" id="SDB09283.1"/>
    </source>
</evidence>
<dbReference type="InterPro" id="IPR040591">
    <property type="entry name" value="RqcP2_RBD"/>
</dbReference>
<dbReference type="Proteomes" id="UP000199228">
    <property type="component" value="Unassembled WGS sequence"/>
</dbReference>
<sequence length="254" mass="29364">MNEDIRFLLKRLQDLSRRAQEYYETTYSDFLNLNELSFFLQNKNEICDHYKLFGGYEKAERQMIAFIPDALSFDENDSFDYPIICIKVEPKNKKFAESLSHRDFLGALMHLGITRNQIGDILVSEDGAYVFCQKHICDFIMGELKKIRHTNVKCSIYNQEISQFAIKTKTISKTVTSMRLDCIIAALLGTSRTMADHYIKSELTFVNSVCVEKSTYKCNEGDVISVRGYGKYSLIHINGISKKGKLKLVYEKYI</sequence>